<sequence>MIGLNYVSNIVVPTQMGVKIHFMYLLVSNIVLPTQMGVKTKFHVLAGLKYCATYTDGCKDEISCTCWSQLILFFDFYLYRASVKMTLLDDISNIVLAARSDCEDKSTD</sequence>
<dbReference type="AlphaFoldDB" id="A0AAV3YDF2"/>
<gene>
    <name evidence="1" type="ORF">PoB_000678900</name>
</gene>
<dbReference type="EMBL" id="BLXT01000816">
    <property type="protein sequence ID" value="GFN80283.1"/>
    <property type="molecule type" value="Genomic_DNA"/>
</dbReference>
<comment type="caution">
    <text evidence="1">The sequence shown here is derived from an EMBL/GenBank/DDBJ whole genome shotgun (WGS) entry which is preliminary data.</text>
</comment>
<dbReference type="Proteomes" id="UP000735302">
    <property type="component" value="Unassembled WGS sequence"/>
</dbReference>
<proteinExistence type="predicted"/>
<evidence type="ECO:0000313" key="2">
    <source>
        <dbReference type="Proteomes" id="UP000735302"/>
    </source>
</evidence>
<keyword evidence="2" id="KW-1185">Reference proteome</keyword>
<reference evidence="1 2" key="1">
    <citation type="journal article" date="2021" name="Elife">
        <title>Chloroplast acquisition without the gene transfer in kleptoplastic sea slugs, Plakobranchus ocellatus.</title>
        <authorList>
            <person name="Maeda T."/>
            <person name="Takahashi S."/>
            <person name="Yoshida T."/>
            <person name="Shimamura S."/>
            <person name="Takaki Y."/>
            <person name="Nagai Y."/>
            <person name="Toyoda A."/>
            <person name="Suzuki Y."/>
            <person name="Arimoto A."/>
            <person name="Ishii H."/>
            <person name="Satoh N."/>
            <person name="Nishiyama T."/>
            <person name="Hasebe M."/>
            <person name="Maruyama T."/>
            <person name="Minagawa J."/>
            <person name="Obokata J."/>
            <person name="Shigenobu S."/>
        </authorList>
    </citation>
    <scope>NUCLEOTIDE SEQUENCE [LARGE SCALE GENOMIC DNA]</scope>
</reference>
<accession>A0AAV3YDF2</accession>
<protein>
    <submittedName>
        <fullName evidence="1">Uncharacterized protein</fullName>
    </submittedName>
</protein>
<organism evidence="1 2">
    <name type="scientific">Plakobranchus ocellatus</name>
    <dbReference type="NCBI Taxonomy" id="259542"/>
    <lineage>
        <taxon>Eukaryota</taxon>
        <taxon>Metazoa</taxon>
        <taxon>Spiralia</taxon>
        <taxon>Lophotrochozoa</taxon>
        <taxon>Mollusca</taxon>
        <taxon>Gastropoda</taxon>
        <taxon>Heterobranchia</taxon>
        <taxon>Euthyneura</taxon>
        <taxon>Panpulmonata</taxon>
        <taxon>Sacoglossa</taxon>
        <taxon>Placobranchoidea</taxon>
        <taxon>Plakobranchidae</taxon>
        <taxon>Plakobranchus</taxon>
    </lineage>
</organism>
<evidence type="ECO:0000313" key="1">
    <source>
        <dbReference type="EMBL" id="GFN80283.1"/>
    </source>
</evidence>
<name>A0AAV3YDF2_9GAST</name>